<dbReference type="PROSITE" id="PS50892">
    <property type="entry name" value="V_SNARE"/>
    <property type="match status" value="1"/>
</dbReference>
<evidence type="ECO:0000313" key="13">
    <source>
        <dbReference type="Proteomes" id="UP001381693"/>
    </source>
</evidence>
<evidence type="ECO:0000256" key="2">
    <source>
        <dbReference type="ARBA" id="ARBA00022448"/>
    </source>
</evidence>
<dbReference type="InterPro" id="IPR001388">
    <property type="entry name" value="Synaptobrevin-like"/>
</dbReference>
<keyword evidence="5 9" id="KW-1133">Transmembrane helix</keyword>
<evidence type="ECO:0000256" key="3">
    <source>
        <dbReference type="ARBA" id="ARBA00022692"/>
    </source>
</evidence>
<feature type="transmembrane region" description="Helical" evidence="9">
    <location>
        <begin position="139"/>
        <end position="161"/>
    </location>
</feature>
<comment type="similarity">
    <text evidence="1">Belongs to the synaptobrevin family.</text>
</comment>
<comment type="subcellular location">
    <subcellularLocation>
        <location evidence="7">Endomembrane system</location>
        <topology evidence="7">Single-pass type IV membrane protein</topology>
    </subcellularLocation>
</comment>
<dbReference type="AlphaFoldDB" id="A0AAN8WQ78"/>
<feature type="signal peptide" evidence="10">
    <location>
        <begin position="1"/>
        <end position="20"/>
    </location>
</feature>
<dbReference type="Proteomes" id="UP001381693">
    <property type="component" value="Unassembled WGS sequence"/>
</dbReference>
<dbReference type="PANTHER" id="PTHR45701">
    <property type="entry name" value="SYNAPTOBREVIN FAMILY MEMBER"/>
    <property type="match status" value="1"/>
</dbReference>
<dbReference type="Pfam" id="PF00957">
    <property type="entry name" value="Synaptobrevin"/>
    <property type="match status" value="1"/>
</dbReference>
<reference evidence="12 13" key="1">
    <citation type="submission" date="2023-11" db="EMBL/GenBank/DDBJ databases">
        <title>Halocaridina rubra genome assembly.</title>
        <authorList>
            <person name="Smith C."/>
        </authorList>
    </citation>
    <scope>NUCLEOTIDE SEQUENCE [LARGE SCALE GENOMIC DNA]</scope>
    <source>
        <strain evidence="12">EP-1</strain>
        <tissue evidence="12">Whole</tissue>
    </source>
</reference>
<evidence type="ECO:0000256" key="7">
    <source>
        <dbReference type="ARBA" id="ARBA00046280"/>
    </source>
</evidence>
<dbReference type="GO" id="GO:0016192">
    <property type="term" value="P:vesicle-mediated transport"/>
    <property type="evidence" value="ECO:0007669"/>
    <property type="project" value="InterPro"/>
</dbReference>
<keyword evidence="8" id="KW-0175">Coiled coil</keyword>
<keyword evidence="13" id="KW-1185">Reference proteome</keyword>
<accession>A0AAN8WQ78</accession>
<comment type="caution">
    <text evidence="12">The sequence shown here is derived from an EMBL/GenBank/DDBJ whole genome shotgun (WGS) entry which is preliminary data.</text>
</comment>
<keyword evidence="4" id="KW-0653">Protein transport</keyword>
<keyword evidence="3 9" id="KW-0812">Transmembrane</keyword>
<dbReference type="InterPro" id="IPR042855">
    <property type="entry name" value="V_SNARE_CC"/>
</dbReference>
<evidence type="ECO:0000256" key="8">
    <source>
        <dbReference type="PROSITE-ProRule" id="PRU00290"/>
    </source>
</evidence>
<dbReference type="InterPro" id="IPR016444">
    <property type="entry name" value="Synaptobrevin/VAMP"/>
</dbReference>
<proteinExistence type="inferred from homology"/>
<dbReference type="GO" id="GO:0005737">
    <property type="term" value="C:cytoplasm"/>
    <property type="evidence" value="ECO:0007669"/>
    <property type="project" value="UniProtKB-ARBA"/>
</dbReference>
<keyword evidence="6 9" id="KW-0472">Membrane</keyword>
<evidence type="ECO:0000256" key="6">
    <source>
        <dbReference type="ARBA" id="ARBA00023136"/>
    </source>
</evidence>
<dbReference type="GO" id="GO:0015031">
    <property type="term" value="P:protein transport"/>
    <property type="evidence" value="ECO:0007669"/>
    <property type="project" value="UniProtKB-KW"/>
</dbReference>
<evidence type="ECO:0000256" key="10">
    <source>
        <dbReference type="SAM" id="SignalP"/>
    </source>
</evidence>
<evidence type="ECO:0000313" key="12">
    <source>
        <dbReference type="EMBL" id="KAK7053099.1"/>
    </source>
</evidence>
<sequence>MTPILVALLWGTSQLFCAKGRLHISFVALKWWWCWEIYQLEHTWHLIHSNSDTAKMMDPENPPTRDPAQVAASNRLEATQKQVNDVVDIMKTNVERIIEREEKLTNLDERANNLTTSASQFQQTSRKLKRKYWWKNLKMMLILGCIVILVIVIIIVAVVGIPSGSGDGGDGHPTNPPPSTTTIQSDRAVRAILGSNNT</sequence>
<evidence type="ECO:0000256" key="9">
    <source>
        <dbReference type="SAM" id="Phobius"/>
    </source>
</evidence>
<feature type="domain" description="V-SNARE coiled-coil homology" evidence="11">
    <location>
        <begin position="75"/>
        <end position="135"/>
    </location>
</feature>
<gene>
    <name evidence="12" type="primary">VAMP2</name>
    <name evidence="12" type="ORF">SK128_012074</name>
</gene>
<dbReference type="SUPFAM" id="SSF58038">
    <property type="entry name" value="SNARE fusion complex"/>
    <property type="match status" value="1"/>
</dbReference>
<dbReference type="PRINTS" id="PR00219">
    <property type="entry name" value="SYNAPTOBREVN"/>
</dbReference>
<dbReference type="EMBL" id="JAXCGZ010021383">
    <property type="protein sequence ID" value="KAK7053099.1"/>
    <property type="molecule type" value="Genomic_DNA"/>
</dbReference>
<keyword evidence="10" id="KW-0732">Signal</keyword>
<evidence type="ECO:0000256" key="1">
    <source>
        <dbReference type="ARBA" id="ARBA00008025"/>
    </source>
</evidence>
<evidence type="ECO:0000259" key="11">
    <source>
        <dbReference type="PROSITE" id="PS50892"/>
    </source>
</evidence>
<keyword evidence="2" id="KW-0813">Transport</keyword>
<dbReference type="GO" id="GO:0016020">
    <property type="term" value="C:membrane"/>
    <property type="evidence" value="ECO:0007669"/>
    <property type="project" value="InterPro"/>
</dbReference>
<dbReference type="GO" id="GO:0012505">
    <property type="term" value="C:endomembrane system"/>
    <property type="evidence" value="ECO:0007669"/>
    <property type="project" value="UniProtKB-SubCell"/>
</dbReference>
<name>A0AAN8WQ78_HALRR</name>
<evidence type="ECO:0000256" key="5">
    <source>
        <dbReference type="ARBA" id="ARBA00022989"/>
    </source>
</evidence>
<organism evidence="12 13">
    <name type="scientific">Halocaridina rubra</name>
    <name type="common">Hawaiian red shrimp</name>
    <dbReference type="NCBI Taxonomy" id="373956"/>
    <lineage>
        <taxon>Eukaryota</taxon>
        <taxon>Metazoa</taxon>
        <taxon>Ecdysozoa</taxon>
        <taxon>Arthropoda</taxon>
        <taxon>Crustacea</taxon>
        <taxon>Multicrustacea</taxon>
        <taxon>Malacostraca</taxon>
        <taxon>Eumalacostraca</taxon>
        <taxon>Eucarida</taxon>
        <taxon>Decapoda</taxon>
        <taxon>Pleocyemata</taxon>
        <taxon>Caridea</taxon>
        <taxon>Atyoidea</taxon>
        <taxon>Atyidae</taxon>
        <taxon>Halocaridina</taxon>
    </lineage>
</organism>
<dbReference type="Gene3D" id="1.20.5.110">
    <property type="match status" value="1"/>
</dbReference>
<protein>
    <submittedName>
        <fullName evidence="12">Vesicle-associated membrane protein 2</fullName>
    </submittedName>
</protein>
<feature type="chain" id="PRO_5042856181" evidence="10">
    <location>
        <begin position="21"/>
        <end position="198"/>
    </location>
</feature>
<dbReference type="FunFam" id="1.20.5.110:FF:000004">
    <property type="entry name" value="Vesicle-associated membrane protein 7"/>
    <property type="match status" value="1"/>
</dbReference>
<evidence type="ECO:0000256" key="4">
    <source>
        <dbReference type="ARBA" id="ARBA00022927"/>
    </source>
</evidence>
<dbReference type="CDD" id="cd15870">
    <property type="entry name" value="R-SNARE_VAMP2"/>
    <property type="match status" value="1"/>
</dbReference>